<gene>
    <name evidence="2" type="ORF">C7U56_15005</name>
</gene>
<feature type="region of interest" description="Disordered" evidence="1">
    <location>
        <begin position="24"/>
        <end position="45"/>
    </location>
</feature>
<evidence type="ECO:0000256" key="1">
    <source>
        <dbReference type="SAM" id="MobiDB-lite"/>
    </source>
</evidence>
<proteinExistence type="predicted"/>
<comment type="caution">
    <text evidence="2">The sequence shown here is derived from an EMBL/GenBank/DDBJ whole genome shotgun (WGS) entry which is preliminary data.</text>
</comment>
<evidence type="ECO:0000313" key="3">
    <source>
        <dbReference type="Proteomes" id="UP000241048"/>
    </source>
</evidence>
<accession>A0A2T3FKK5</accession>
<dbReference type="EMBL" id="PYLO01000007">
    <property type="protein sequence ID" value="PST35793.1"/>
    <property type="molecule type" value="Genomic_DNA"/>
</dbReference>
<name>A0A2T3FKK5_9CLOT</name>
<keyword evidence="3" id="KW-1185">Reference proteome</keyword>
<dbReference type="Proteomes" id="UP000241048">
    <property type="component" value="Unassembled WGS sequence"/>
</dbReference>
<evidence type="ECO:0000313" key="2">
    <source>
        <dbReference type="EMBL" id="PST35793.1"/>
    </source>
</evidence>
<protein>
    <submittedName>
        <fullName evidence="2">Uncharacterized protein</fullName>
    </submittedName>
</protein>
<organism evidence="2 3">
    <name type="scientific">Clostridium fessum</name>
    <dbReference type="NCBI Taxonomy" id="2126740"/>
    <lineage>
        <taxon>Bacteria</taxon>
        <taxon>Bacillati</taxon>
        <taxon>Bacillota</taxon>
        <taxon>Clostridia</taxon>
        <taxon>Eubacteriales</taxon>
        <taxon>Clostridiaceae</taxon>
        <taxon>Clostridium</taxon>
    </lineage>
</organism>
<dbReference type="AlphaFoldDB" id="A0A2T3FKK5"/>
<reference evidence="2 3" key="1">
    <citation type="submission" date="2018-03" db="EMBL/GenBank/DDBJ databases">
        <title>Lachnoclostridium SNUG30386 gen.nov., sp.nov., isolated from human faeces.</title>
        <authorList>
            <person name="Seo B."/>
            <person name="Jeon K."/>
            <person name="Ko G."/>
        </authorList>
    </citation>
    <scope>NUCLEOTIDE SEQUENCE [LARGE SCALE GENOMIC DNA]</scope>
    <source>
        <strain evidence="2 3">SNUG30386</strain>
    </source>
</reference>
<sequence>MYIFIRPDHTRVCTKEVRIINGQSPWVSPGATKEGLQKRPQEPGEAGADTGFLWFFVAIHPEKRACRFKEKTFV</sequence>